<organism evidence="3 4">
    <name type="scientific">Populibacterium corticicola</name>
    <dbReference type="NCBI Taxonomy" id="1812826"/>
    <lineage>
        <taxon>Bacteria</taxon>
        <taxon>Bacillati</taxon>
        <taxon>Actinomycetota</taxon>
        <taxon>Actinomycetes</taxon>
        <taxon>Micrococcales</taxon>
        <taxon>Jonesiaceae</taxon>
        <taxon>Populibacterium</taxon>
    </lineage>
</organism>
<feature type="domain" description="M23ase beta-sheet core" evidence="2">
    <location>
        <begin position="91"/>
        <end position="175"/>
    </location>
</feature>
<name>A0ABW5XHA7_9MICO</name>
<reference evidence="4" key="1">
    <citation type="journal article" date="2019" name="Int. J. Syst. Evol. Microbiol.">
        <title>The Global Catalogue of Microorganisms (GCM) 10K type strain sequencing project: providing services to taxonomists for standard genome sequencing and annotation.</title>
        <authorList>
            <consortium name="The Broad Institute Genomics Platform"/>
            <consortium name="The Broad Institute Genome Sequencing Center for Infectious Disease"/>
            <person name="Wu L."/>
            <person name="Ma J."/>
        </authorList>
    </citation>
    <scope>NUCLEOTIDE SEQUENCE [LARGE SCALE GENOMIC DNA]</scope>
    <source>
        <strain evidence="4">KCTC 33576</strain>
    </source>
</reference>
<dbReference type="CDD" id="cd12797">
    <property type="entry name" value="M23_peptidase"/>
    <property type="match status" value="1"/>
</dbReference>
<dbReference type="InterPro" id="IPR016047">
    <property type="entry name" value="M23ase_b-sheet_dom"/>
</dbReference>
<keyword evidence="3" id="KW-0378">Hydrolase</keyword>
<sequence>MAVDVGLAPRFFGLTTIRLVALSTHIALSVTAAITAPSAVPAEAPAPSDHGAVQLPVSLDMSTTDITRPILVDIGVIMHDFEPPAQRWLSGHRGIDFAADPGDPVYAIAEGTVSFSGTVAGKPVVSVSRADGTRVTYEPLESDLAVGAPVFAGDLLGHTAAKSMAHCQDRCIHVGHVDGRDYLDPWRLMGGWVQIVLKPN</sequence>
<accession>A0ABW5XHA7</accession>
<dbReference type="Proteomes" id="UP001597391">
    <property type="component" value="Unassembled WGS sequence"/>
</dbReference>
<keyword evidence="1" id="KW-0732">Signal</keyword>
<proteinExistence type="predicted"/>
<dbReference type="GO" id="GO:0016787">
    <property type="term" value="F:hydrolase activity"/>
    <property type="evidence" value="ECO:0007669"/>
    <property type="project" value="UniProtKB-KW"/>
</dbReference>
<dbReference type="EC" id="3.4.24.-" evidence="3"/>
<evidence type="ECO:0000313" key="3">
    <source>
        <dbReference type="EMBL" id="MFD2841129.1"/>
    </source>
</evidence>
<dbReference type="Pfam" id="PF01551">
    <property type="entry name" value="Peptidase_M23"/>
    <property type="match status" value="1"/>
</dbReference>
<dbReference type="RefSeq" id="WP_377467051.1">
    <property type="nucleotide sequence ID" value="NZ_JBHUOP010000004.1"/>
</dbReference>
<dbReference type="EMBL" id="JBHUOP010000004">
    <property type="protein sequence ID" value="MFD2841129.1"/>
    <property type="molecule type" value="Genomic_DNA"/>
</dbReference>
<protein>
    <submittedName>
        <fullName evidence="3">M23 family metallopeptidase</fullName>
        <ecNumber evidence="3">3.4.24.-</ecNumber>
    </submittedName>
</protein>
<feature type="chain" id="PRO_5046244429" evidence="1">
    <location>
        <begin position="33"/>
        <end position="200"/>
    </location>
</feature>
<evidence type="ECO:0000259" key="2">
    <source>
        <dbReference type="Pfam" id="PF01551"/>
    </source>
</evidence>
<comment type="caution">
    <text evidence="3">The sequence shown here is derived from an EMBL/GenBank/DDBJ whole genome shotgun (WGS) entry which is preliminary data.</text>
</comment>
<feature type="signal peptide" evidence="1">
    <location>
        <begin position="1"/>
        <end position="32"/>
    </location>
</feature>
<dbReference type="SUPFAM" id="SSF51261">
    <property type="entry name" value="Duplicated hybrid motif"/>
    <property type="match status" value="1"/>
</dbReference>
<evidence type="ECO:0000313" key="4">
    <source>
        <dbReference type="Proteomes" id="UP001597391"/>
    </source>
</evidence>
<dbReference type="Gene3D" id="2.70.70.10">
    <property type="entry name" value="Glucose Permease (Domain IIA)"/>
    <property type="match status" value="1"/>
</dbReference>
<dbReference type="InterPro" id="IPR011055">
    <property type="entry name" value="Dup_hybrid_motif"/>
</dbReference>
<keyword evidence="4" id="KW-1185">Reference proteome</keyword>
<gene>
    <name evidence="3" type="ORF">ACFSYH_11210</name>
</gene>
<evidence type="ECO:0000256" key="1">
    <source>
        <dbReference type="SAM" id="SignalP"/>
    </source>
</evidence>